<evidence type="ECO:0000256" key="3">
    <source>
        <dbReference type="ARBA" id="ARBA00023139"/>
    </source>
</evidence>
<evidence type="ECO:0000259" key="7">
    <source>
        <dbReference type="Pfam" id="PF09864"/>
    </source>
</evidence>
<dbReference type="Pfam" id="PF09864">
    <property type="entry name" value="MliC"/>
    <property type="match status" value="1"/>
</dbReference>
<proteinExistence type="predicted"/>
<accession>A0A974XYJ0</accession>
<organism evidence="8 9">
    <name type="scientific">Agrilutibacter solisilvae</name>
    <dbReference type="NCBI Taxonomy" id="2763317"/>
    <lineage>
        <taxon>Bacteria</taxon>
        <taxon>Pseudomonadati</taxon>
        <taxon>Pseudomonadota</taxon>
        <taxon>Gammaproteobacteria</taxon>
        <taxon>Lysobacterales</taxon>
        <taxon>Lysobacteraceae</taxon>
        <taxon>Agrilutibacter</taxon>
    </lineage>
</organism>
<evidence type="ECO:0000313" key="8">
    <source>
        <dbReference type="EMBL" id="QSX78147.1"/>
    </source>
</evidence>
<evidence type="ECO:0000313" key="9">
    <source>
        <dbReference type="Proteomes" id="UP000639274"/>
    </source>
</evidence>
<feature type="region of interest" description="Disordered" evidence="5">
    <location>
        <begin position="22"/>
        <end position="49"/>
    </location>
</feature>
<keyword evidence="4" id="KW-0449">Lipoprotein</keyword>
<evidence type="ECO:0000256" key="1">
    <source>
        <dbReference type="ARBA" id="ARBA00022729"/>
    </source>
</evidence>
<evidence type="ECO:0000256" key="5">
    <source>
        <dbReference type="SAM" id="MobiDB-lite"/>
    </source>
</evidence>
<dbReference type="InterPro" id="IPR036328">
    <property type="entry name" value="MliC_sf"/>
</dbReference>
<keyword evidence="9" id="KW-1185">Reference proteome</keyword>
<name>A0A974XYJ0_9GAMM</name>
<dbReference type="EMBL" id="CP071518">
    <property type="protein sequence ID" value="QSX78147.1"/>
    <property type="molecule type" value="Genomic_DNA"/>
</dbReference>
<keyword evidence="1 6" id="KW-0732">Signal</keyword>
<evidence type="ECO:0000256" key="6">
    <source>
        <dbReference type="SAM" id="SignalP"/>
    </source>
</evidence>
<dbReference type="PROSITE" id="PS51257">
    <property type="entry name" value="PROKAR_LIPOPROTEIN"/>
    <property type="match status" value="1"/>
</dbReference>
<gene>
    <name evidence="8" type="ORF">I8J32_015855</name>
</gene>
<feature type="domain" description="C-type lysozyme inhibitor" evidence="7">
    <location>
        <begin position="59"/>
        <end position="122"/>
    </location>
</feature>
<keyword evidence="3" id="KW-0564">Palmitate</keyword>
<dbReference type="RefSeq" id="WP_200613426.1">
    <property type="nucleotide sequence ID" value="NZ_CP071518.1"/>
</dbReference>
<dbReference type="KEGG" id="lsf:I8J32_015855"/>
<sequence>MNATRLLPVALVLSLLACKPAGPGDAAQPSATPGAPTAGTPSSAEPAQARLPAPPIEHWQCGDQRIATRFEGAALDAMSLMFSGRRLPLRAATATEGARFADAAGNEFWSRPGKVTLTLAGKPATSCTKTDTASPWVDATVRGMAWRVAGSEPGWFAEVSDSDTPAIKATVDNGNRSYAVARAQRLPADEITWSGAADNGAALTLMIERSSCTDPMSGEEFEATGTLTVSGQTWRGCAASLKD</sequence>
<dbReference type="Proteomes" id="UP000639274">
    <property type="component" value="Chromosome"/>
</dbReference>
<reference evidence="8 9" key="1">
    <citation type="submission" date="2021-03" db="EMBL/GenBank/DDBJ databases">
        <title>Lysobacter sp. nov. isolated from soil of gangwondo yeongwol, south Korea.</title>
        <authorList>
            <person name="Kim K.R."/>
            <person name="Kim K.H."/>
            <person name="Jeon C.O."/>
        </authorList>
    </citation>
    <scope>NUCLEOTIDE SEQUENCE [LARGE SCALE GENOMIC DNA]</scope>
    <source>
        <strain evidence="8 9">R19</strain>
    </source>
</reference>
<dbReference type="SUPFAM" id="SSF141488">
    <property type="entry name" value="YdhA-like"/>
    <property type="match status" value="1"/>
</dbReference>
<evidence type="ECO:0000256" key="2">
    <source>
        <dbReference type="ARBA" id="ARBA00023136"/>
    </source>
</evidence>
<dbReference type="InterPro" id="IPR018660">
    <property type="entry name" value="MliC"/>
</dbReference>
<protein>
    <submittedName>
        <fullName evidence="8">MliC family protein</fullName>
    </submittedName>
</protein>
<dbReference type="Gene3D" id="2.40.128.200">
    <property type="match status" value="1"/>
</dbReference>
<feature type="chain" id="PRO_5037869028" evidence="6">
    <location>
        <begin position="27"/>
        <end position="243"/>
    </location>
</feature>
<keyword evidence="2" id="KW-0472">Membrane</keyword>
<dbReference type="AlphaFoldDB" id="A0A974XYJ0"/>
<evidence type="ECO:0000256" key="4">
    <source>
        <dbReference type="ARBA" id="ARBA00023288"/>
    </source>
</evidence>
<feature type="signal peptide" evidence="6">
    <location>
        <begin position="1"/>
        <end position="26"/>
    </location>
</feature>